<protein>
    <recommendedName>
        <fullName evidence="3">beta-N-acetylhexosaminidase</fullName>
        <ecNumber evidence="3">3.2.1.52</ecNumber>
    </recommendedName>
</protein>
<dbReference type="Gene3D" id="3.20.20.80">
    <property type="entry name" value="Glycosidases"/>
    <property type="match status" value="1"/>
</dbReference>
<dbReference type="RefSeq" id="WP_269428741.1">
    <property type="nucleotide sequence ID" value="NZ_JAPWGM010000006.1"/>
</dbReference>
<dbReference type="Gene3D" id="3.30.379.10">
    <property type="entry name" value="Chitobiase/beta-hexosaminidase domain 2-like"/>
    <property type="match status" value="1"/>
</dbReference>
<sequence>MKFKLIFLLLCMGNSFSIYAQSNINRYSIIPAPVKLKPIKGAFIWTKNTTIKLSGDASFDIVKKELSAIGLKLSVSSQKSSILIVQDKNIQASEGYKLSVNPNQITIAAANIEGAYWAVSTLKQLAGTSIYGKVANIPCVEIEDQPKFGWRGMHLDVARHFFDLAELRLMIDRMTLYKFNKLHLHLTDDQGWRLEIKKYPELTAKGAWRTLNNQDSACLKMAETNPDFNLPEKNFKVINGKKMYGGFYTQSEMKGLIKYAQDRGVEIIPEIDMPGHMMAATKLFPWLSSSGAGGLGKDFSEPICPCKESTFEFAENVFTEVAALFPSKYIHLGADEVEKDSWKKLPECDELMKKEGLKSVEELQSYFIHRMEKFFINKGKKLIGWDEMLEGGMSATATMMYWRAWVPGAPKKATENGNEVIMLPGEFCYFDAPQDAGSLKKVYSFDPYNYNLTEAQKKLILGVQAATWTETIPSLRRLEYMIFPRLLALAEVAWTGSAAGWDDFLKRSNNQYSMLDAMNVNYRMPDIYGFSPKSVFVDQTYLKLDNPLKSTVLHYTTDGSTPVKSSKIYSGPLLINKPQQIKLAAFRPNGNPGEVYVINYERQAYQKAITSNGFQKGLKFSYYPKYYKSVTKIKETDRTDSAITAKIDIPVKEKAPSFGTKHTGYFYAPQDGIYTFYLKADDGSNLYMDQKLLIDNDGLHSAIEKSAQIALGKGYHPFELLFIEGGGGYTLQLEYSVGDGKRKPLSESDFYH</sequence>
<evidence type="ECO:0000256" key="4">
    <source>
        <dbReference type="ARBA" id="ARBA00022801"/>
    </source>
</evidence>
<feature type="domain" description="PA14" evidence="7">
    <location>
        <begin position="613"/>
        <end position="749"/>
    </location>
</feature>
<name>A0ABT4LCS5_9SPHI</name>
<dbReference type="PANTHER" id="PTHR22600">
    <property type="entry name" value="BETA-HEXOSAMINIDASE"/>
    <property type="match status" value="1"/>
</dbReference>
<dbReference type="InterPro" id="IPR037524">
    <property type="entry name" value="PA14/GLEYA"/>
</dbReference>
<evidence type="ECO:0000256" key="3">
    <source>
        <dbReference type="ARBA" id="ARBA00012663"/>
    </source>
</evidence>
<dbReference type="SUPFAM" id="SSF56988">
    <property type="entry name" value="Anthrax protective antigen"/>
    <property type="match status" value="1"/>
</dbReference>
<dbReference type="PRINTS" id="PR00738">
    <property type="entry name" value="GLHYDRLASE20"/>
</dbReference>
<evidence type="ECO:0000256" key="5">
    <source>
        <dbReference type="ARBA" id="ARBA00023295"/>
    </source>
</evidence>
<dbReference type="Pfam" id="PF02838">
    <property type="entry name" value="Glyco_hydro_20b"/>
    <property type="match status" value="1"/>
</dbReference>
<dbReference type="InterPro" id="IPR029018">
    <property type="entry name" value="Hex-like_dom2"/>
</dbReference>
<dbReference type="EC" id="3.2.1.52" evidence="3"/>
<organism evidence="8 9">
    <name type="scientific">Pedobacter punctiformis</name>
    <dbReference type="NCBI Taxonomy" id="3004097"/>
    <lineage>
        <taxon>Bacteria</taxon>
        <taxon>Pseudomonadati</taxon>
        <taxon>Bacteroidota</taxon>
        <taxon>Sphingobacteriia</taxon>
        <taxon>Sphingobacteriales</taxon>
        <taxon>Sphingobacteriaceae</taxon>
        <taxon>Pedobacter</taxon>
    </lineage>
</organism>
<dbReference type="InterPro" id="IPR015883">
    <property type="entry name" value="Glyco_hydro_20_cat"/>
</dbReference>
<feature type="chain" id="PRO_5046747030" description="beta-N-acetylhexosaminidase" evidence="6">
    <location>
        <begin position="21"/>
        <end position="752"/>
    </location>
</feature>
<dbReference type="InterPro" id="IPR017853">
    <property type="entry name" value="GH"/>
</dbReference>
<evidence type="ECO:0000313" key="9">
    <source>
        <dbReference type="Proteomes" id="UP001144347"/>
    </source>
</evidence>
<dbReference type="Proteomes" id="UP001144347">
    <property type="component" value="Unassembled WGS sequence"/>
</dbReference>
<gene>
    <name evidence="8" type="ORF">O0955_16910</name>
</gene>
<evidence type="ECO:0000256" key="6">
    <source>
        <dbReference type="SAM" id="SignalP"/>
    </source>
</evidence>
<evidence type="ECO:0000256" key="2">
    <source>
        <dbReference type="ARBA" id="ARBA00006285"/>
    </source>
</evidence>
<dbReference type="Pfam" id="PF00728">
    <property type="entry name" value="Glyco_hydro_20"/>
    <property type="match status" value="1"/>
</dbReference>
<evidence type="ECO:0000313" key="8">
    <source>
        <dbReference type="EMBL" id="MCZ4245693.1"/>
    </source>
</evidence>
<keyword evidence="4" id="KW-0378">Hydrolase</keyword>
<dbReference type="InterPro" id="IPR025705">
    <property type="entry name" value="Beta_hexosaminidase_sua/sub"/>
</dbReference>
<reference evidence="8" key="1">
    <citation type="submission" date="2022-12" db="EMBL/GenBank/DDBJ databases">
        <title>Genome sequence of HCMS5-2.</title>
        <authorList>
            <person name="Woo H."/>
        </authorList>
    </citation>
    <scope>NUCLEOTIDE SEQUENCE</scope>
    <source>
        <strain evidence="8">HCMS5-2</strain>
    </source>
</reference>
<dbReference type="Pfam" id="PF07691">
    <property type="entry name" value="PA14"/>
    <property type="match status" value="1"/>
</dbReference>
<accession>A0ABT4LCS5</accession>
<dbReference type="EMBL" id="JAPWGM010000006">
    <property type="protein sequence ID" value="MCZ4245693.1"/>
    <property type="molecule type" value="Genomic_DNA"/>
</dbReference>
<dbReference type="SMART" id="SM00758">
    <property type="entry name" value="PA14"/>
    <property type="match status" value="1"/>
</dbReference>
<dbReference type="InterPro" id="IPR026876">
    <property type="entry name" value="Fn3_assoc_repeat"/>
</dbReference>
<dbReference type="InterPro" id="IPR015882">
    <property type="entry name" value="HEX_bac_N"/>
</dbReference>
<keyword evidence="9" id="KW-1185">Reference proteome</keyword>
<dbReference type="Gene3D" id="3.90.182.10">
    <property type="entry name" value="Toxin - Anthrax Protective Antigen,domain 1"/>
    <property type="match status" value="1"/>
</dbReference>
<dbReference type="PROSITE" id="PS51820">
    <property type="entry name" value="PA14"/>
    <property type="match status" value="1"/>
</dbReference>
<comment type="catalytic activity">
    <reaction evidence="1">
        <text>Hydrolysis of terminal non-reducing N-acetyl-D-hexosamine residues in N-acetyl-beta-D-hexosaminides.</text>
        <dbReference type="EC" id="3.2.1.52"/>
    </reaction>
</comment>
<evidence type="ECO:0000259" key="7">
    <source>
        <dbReference type="PROSITE" id="PS51820"/>
    </source>
</evidence>
<keyword evidence="5" id="KW-0326">Glycosidase</keyword>
<dbReference type="SUPFAM" id="SSF55545">
    <property type="entry name" value="beta-N-acetylhexosaminidase-like domain"/>
    <property type="match status" value="1"/>
</dbReference>
<keyword evidence="6" id="KW-0732">Signal</keyword>
<dbReference type="PANTHER" id="PTHR22600:SF57">
    <property type="entry name" value="BETA-N-ACETYLHEXOSAMINIDASE"/>
    <property type="match status" value="1"/>
</dbReference>
<comment type="similarity">
    <text evidence="2">Belongs to the glycosyl hydrolase 20 family.</text>
</comment>
<comment type="caution">
    <text evidence="8">The sequence shown here is derived from an EMBL/GenBank/DDBJ whole genome shotgun (WGS) entry which is preliminary data.</text>
</comment>
<dbReference type="CDD" id="cd06563">
    <property type="entry name" value="GH20_chitobiase-like"/>
    <property type="match status" value="1"/>
</dbReference>
<dbReference type="Pfam" id="PF13287">
    <property type="entry name" value="Fn3_assoc"/>
    <property type="match status" value="1"/>
</dbReference>
<evidence type="ECO:0000256" key="1">
    <source>
        <dbReference type="ARBA" id="ARBA00001231"/>
    </source>
</evidence>
<proteinExistence type="inferred from homology"/>
<dbReference type="InterPro" id="IPR011658">
    <property type="entry name" value="PA14_dom"/>
</dbReference>
<dbReference type="SUPFAM" id="SSF51445">
    <property type="entry name" value="(Trans)glycosidases"/>
    <property type="match status" value="1"/>
</dbReference>
<feature type="signal peptide" evidence="6">
    <location>
        <begin position="1"/>
        <end position="20"/>
    </location>
</feature>